<reference evidence="4" key="1">
    <citation type="journal article" date="2022" name="Int. J. Mol. Sci.">
        <title>Draft Genome of Tanacetum Coccineum: Genomic Comparison of Closely Related Tanacetum-Family Plants.</title>
        <authorList>
            <person name="Yamashiro T."/>
            <person name="Shiraishi A."/>
            <person name="Nakayama K."/>
            <person name="Satake H."/>
        </authorList>
    </citation>
    <scope>NUCLEOTIDE SEQUENCE</scope>
</reference>
<evidence type="ECO:0000313" key="5">
    <source>
        <dbReference type="Proteomes" id="UP001151760"/>
    </source>
</evidence>
<feature type="domain" description="GAG-pre-integrase" evidence="3">
    <location>
        <begin position="129"/>
        <end position="174"/>
    </location>
</feature>
<dbReference type="Pfam" id="PF13976">
    <property type="entry name" value="gag_pre-integrs"/>
    <property type="match status" value="1"/>
</dbReference>
<proteinExistence type="predicted"/>
<dbReference type="SUPFAM" id="SSF56672">
    <property type="entry name" value="DNA/RNA polymerases"/>
    <property type="match status" value="1"/>
</dbReference>
<dbReference type="InterPro" id="IPR025724">
    <property type="entry name" value="GAG-pre-integrase_dom"/>
</dbReference>
<feature type="compositionally biased region" description="Polar residues" evidence="1">
    <location>
        <begin position="17"/>
        <end position="35"/>
    </location>
</feature>
<evidence type="ECO:0000259" key="3">
    <source>
        <dbReference type="Pfam" id="PF13976"/>
    </source>
</evidence>
<dbReference type="Proteomes" id="UP001151760">
    <property type="component" value="Unassembled WGS sequence"/>
</dbReference>
<feature type="region of interest" description="Disordered" evidence="1">
    <location>
        <begin position="77"/>
        <end position="109"/>
    </location>
</feature>
<feature type="region of interest" description="Disordered" evidence="1">
    <location>
        <begin position="1"/>
        <end position="45"/>
    </location>
</feature>
<dbReference type="InterPro" id="IPR043502">
    <property type="entry name" value="DNA/RNA_pol_sf"/>
</dbReference>
<feature type="compositionally biased region" description="Polar residues" evidence="1">
    <location>
        <begin position="85"/>
        <end position="108"/>
    </location>
</feature>
<name>A0ABQ5EIG0_9ASTR</name>
<sequence>MQIANRPAGLSGPATYGSPTGESTGPQVHDSSGCDSSGDLYPVTQPSLTPHALLSVSPTTWHQRLGHPGEEVFRSLVPRPAGLSGPTTYGSPTGESTGPQVHDSSGCDSSGDLYLVTQPSLTPHALLSVSPTTWHQHLRHPREEVIRSLVPRQFISCNRDKSPHVCHACQLGKHVRLLFSSSDSIVSCSFEIVHYDIWTSPIPYGVDCSDSFSLVVKPTTIRIILSLALTRNWPVHQLDVKNAFLNGDLSETVYMYQLPGFVDSCSPHHVCRLHRSLYGLKQIPRAWFQRFAGYALRVGFTSSRCNSSLFIYQHGTEVAYLLIYVDDIVLTTSSTSLLQHIISSLHKEFDMTDLEALNYFLGILVTRDARGMFLS</sequence>
<reference evidence="4" key="2">
    <citation type="submission" date="2022-01" db="EMBL/GenBank/DDBJ databases">
        <authorList>
            <person name="Yamashiro T."/>
            <person name="Shiraishi A."/>
            <person name="Satake H."/>
            <person name="Nakayama K."/>
        </authorList>
    </citation>
    <scope>NUCLEOTIDE SEQUENCE</scope>
</reference>
<accession>A0ABQ5EIG0</accession>
<evidence type="ECO:0000313" key="4">
    <source>
        <dbReference type="EMBL" id="GJT50557.1"/>
    </source>
</evidence>
<dbReference type="InterPro" id="IPR013103">
    <property type="entry name" value="RVT_2"/>
</dbReference>
<feature type="domain" description="Reverse transcriptase Ty1/copia-type" evidence="2">
    <location>
        <begin position="205"/>
        <end position="374"/>
    </location>
</feature>
<gene>
    <name evidence="4" type="ORF">Tco_0976714</name>
</gene>
<evidence type="ECO:0000256" key="1">
    <source>
        <dbReference type="SAM" id="MobiDB-lite"/>
    </source>
</evidence>
<evidence type="ECO:0000259" key="2">
    <source>
        <dbReference type="Pfam" id="PF07727"/>
    </source>
</evidence>
<keyword evidence="5" id="KW-1185">Reference proteome</keyword>
<protein>
    <submittedName>
        <fullName evidence="4">Ribonuclease H-like domain-containing protein</fullName>
    </submittedName>
</protein>
<comment type="caution">
    <text evidence="4">The sequence shown here is derived from an EMBL/GenBank/DDBJ whole genome shotgun (WGS) entry which is preliminary data.</text>
</comment>
<dbReference type="EMBL" id="BQNB010016331">
    <property type="protein sequence ID" value="GJT50557.1"/>
    <property type="molecule type" value="Genomic_DNA"/>
</dbReference>
<dbReference type="Pfam" id="PF07727">
    <property type="entry name" value="RVT_2"/>
    <property type="match status" value="1"/>
</dbReference>
<organism evidence="4 5">
    <name type="scientific">Tanacetum coccineum</name>
    <dbReference type="NCBI Taxonomy" id="301880"/>
    <lineage>
        <taxon>Eukaryota</taxon>
        <taxon>Viridiplantae</taxon>
        <taxon>Streptophyta</taxon>
        <taxon>Embryophyta</taxon>
        <taxon>Tracheophyta</taxon>
        <taxon>Spermatophyta</taxon>
        <taxon>Magnoliopsida</taxon>
        <taxon>eudicotyledons</taxon>
        <taxon>Gunneridae</taxon>
        <taxon>Pentapetalae</taxon>
        <taxon>asterids</taxon>
        <taxon>campanulids</taxon>
        <taxon>Asterales</taxon>
        <taxon>Asteraceae</taxon>
        <taxon>Asteroideae</taxon>
        <taxon>Anthemideae</taxon>
        <taxon>Anthemidinae</taxon>
        <taxon>Tanacetum</taxon>
    </lineage>
</organism>